<organism evidence="2 3">
    <name type="scientific">Trichosporon asahii var. asahii (strain ATCC 90039 / CBS 2479 / JCM 2466 / KCTC 7840 / NBRC 103889/ NCYC 2677 / UAMH 7654)</name>
    <name type="common">Yeast</name>
    <dbReference type="NCBI Taxonomy" id="1186058"/>
    <lineage>
        <taxon>Eukaryota</taxon>
        <taxon>Fungi</taxon>
        <taxon>Dikarya</taxon>
        <taxon>Basidiomycota</taxon>
        <taxon>Agaricomycotina</taxon>
        <taxon>Tremellomycetes</taxon>
        <taxon>Trichosporonales</taxon>
        <taxon>Trichosporonaceae</taxon>
        <taxon>Trichosporon</taxon>
    </lineage>
</organism>
<evidence type="ECO:0000313" key="3">
    <source>
        <dbReference type="Proteomes" id="UP000002748"/>
    </source>
</evidence>
<evidence type="ECO:0000313" key="2">
    <source>
        <dbReference type="EMBL" id="EJT49699.1"/>
    </source>
</evidence>
<accession>J6EYG6</accession>
<dbReference type="VEuPathDB" id="FungiDB:A1Q1_01197"/>
<dbReference type="RefSeq" id="XP_014180947.1">
    <property type="nucleotide sequence ID" value="XM_014325472.1"/>
</dbReference>
<protein>
    <submittedName>
        <fullName evidence="2">Uncharacterized protein</fullName>
    </submittedName>
</protein>
<dbReference type="KEGG" id="tasa:A1Q1_01197"/>
<gene>
    <name evidence="2" type="ORF">A1Q1_01197</name>
</gene>
<feature type="compositionally biased region" description="Basic and acidic residues" evidence="1">
    <location>
        <begin position="121"/>
        <end position="130"/>
    </location>
</feature>
<dbReference type="InterPro" id="IPR045702">
    <property type="entry name" value="DUF6060"/>
</dbReference>
<dbReference type="EMBL" id="ALBS01000161">
    <property type="protein sequence ID" value="EJT49699.1"/>
    <property type="molecule type" value="Genomic_DNA"/>
</dbReference>
<feature type="region of interest" description="Disordered" evidence="1">
    <location>
        <begin position="113"/>
        <end position="161"/>
    </location>
</feature>
<dbReference type="Proteomes" id="UP000002748">
    <property type="component" value="Unassembled WGS sequence"/>
</dbReference>
<proteinExistence type="predicted"/>
<dbReference type="AlphaFoldDB" id="J6EYG6"/>
<reference evidence="2 3" key="1">
    <citation type="journal article" date="2012" name="Eukaryot. Cell">
        <title>Draft genome sequence of CBS 2479, the standard type strain of Trichosporon asahii.</title>
        <authorList>
            <person name="Yang R.Y."/>
            <person name="Li H.T."/>
            <person name="Zhu H."/>
            <person name="Zhou G.P."/>
            <person name="Wang M."/>
            <person name="Wang L."/>
        </authorList>
    </citation>
    <scope>NUCLEOTIDE SEQUENCE [LARGE SCALE GENOMIC DNA]</scope>
    <source>
        <strain evidence="3">ATCC 90039 / CBS 2479 / JCM 2466 / KCTC 7840 / NCYC 2677 / UAMH 7654</strain>
    </source>
</reference>
<comment type="caution">
    <text evidence="2">The sequence shown here is derived from an EMBL/GenBank/DDBJ whole genome shotgun (WGS) entry which is preliminary data.</text>
</comment>
<name>J6EYG6_TRIAS</name>
<feature type="compositionally biased region" description="Gly residues" evidence="1">
    <location>
        <begin position="150"/>
        <end position="161"/>
    </location>
</feature>
<evidence type="ECO:0000256" key="1">
    <source>
        <dbReference type="SAM" id="MobiDB-lite"/>
    </source>
</evidence>
<dbReference type="HOGENOM" id="CLU_1235808_0_0_1"/>
<sequence>MPAVGVVVLRRHTLPSEVNGMILKKRERTPWTPHHKSSLQDPATDIDPSMLSLVLFANLAAAVPLPQSETQSVAGTTPYQGTCKSFEWDPKPTWEDGHLGSIPVSKRMDCRQSAQPCSINHADEDTKRPTEWSSSAKLSDEGKAAVDKAVGGGELPPKPAGGGFEGASYSLSVDPGQIGYLSYNPAAVVVHGIFKGCEDGKDHDGTILFPTGKGSFGIVTVGSP</sequence>
<dbReference type="Pfam" id="PF19535">
    <property type="entry name" value="DUF6060"/>
    <property type="match status" value="1"/>
</dbReference>
<dbReference type="GeneID" id="25984711"/>